<dbReference type="InterPro" id="IPR010319">
    <property type="entry name" value="Transglutaminase-like_Cys_pept"/>
</dbReference>
<organism evidence="1 2">
    <name type="scientific">Uliginosibacterium silvisoli</name>
    <dbReference type="NCBI Taxonomy" id="3114758"/>
    <lineage>
        <taxon>Bacteria</taxon>
        <taxon>Pseudomonadati</taxon>
        <taxon>Pseudomonadota</taxon>
        <taxon>Betaproteobacteria</taxon>
        <taxon>Rhodocyclales</taxon>
        <taxon>Zoogloeaceae</taxon>
        <taxon>Uliginosibacterium</taxon>
    </lineage>
</organism>
<dbReference type="PANTHER" id="PTHR39327:SF1">
    <property type="entry name" value="BLR5470 PROTEIN"/>
    <property type="match status" value="1"/>
</dbReference>
<sequence>MQQFVTQRFGADGGRNLRDWRDMLARPLAAADNDKLRQVNDFFNRRVQFQDDVVIWSQLDYWATPLETLGKGAGDCEDFAIAKYFSLIELGVPASRMRLTYVRARIGAAGSTVTQAHMVLSYYAQPEAEPLILDNLITEIRPAGRRPDLTPVFSFNGDGLWMAGADKPASPVDRLSRWKDLLIRMKAEGYEP</sequence>
<dbReference type="Gene3D" id="3.10.620.30">
    <property type="match status" value="1"/>
</dbReference>
<name>A0ABU6KAM5_9RHOO</name>
<dbReference type="RefSeq" id="WP_327601347.1">
    <property type="nucleotide sequence ID" value="NZ_JAYXHS010000006.1"/>
</dbReference>
<dbReference type="Pfam" id="PF06035">
    <property type="entry name" value="Peptidase_C93"/>
    <property type="match status" value="1"/>
</dbReference>
<proteinExistence type="predicted"/>
<comment type="caution">
    <text evidence="1">The sequence shown here is derived from an EMBL/GenBank/DDBJ whole genome shotgun (WGS) entry which is preliminary data.</text>
</comment>
<reference evidence="1 2" key="1">
    <citation type="submission" date="2024-01" db="EMBL/GenBank/DDBJ databases">
        <title>Uliginosibacterium soil sp. nov.</title>
        <authorList>
            <person name="Lv Y."/>
        </authorList>
    </citation>
    <scope>NUCLEOTIDE SEQUENCE [LARGE SCALE GENOMIC DNA]</scope>
    <source>
        <strain evidence="1 2">H3</strain>
    </source>
</reference>
<dbReference type="EMBL" id="JAYXHS010000006">
    <property type="protein sequence ID" value="MEC5388370.1"/>
    <property type="molecule type" value="Genomic_DNA"/>
</dbReference>
<evidence type="ECO:0000313" key="2">
    <source>
        <dbReference type="Proteomes" id="UP001331561"/>
    </source>
</evidence>
<gene>
    <name evidence="1" type="ORF">VVD49_21735</name>
</gene>
<evidence type="ECO:0000313" key="1">
    <source>
        <dbReference type="EMBL" id="MEC5388370.1"/>
    </source>
</evidence>
<dbReference type="SUPFAM" id="SSF54001">
    <property type="entry name" value="Cysteine proteinases"/>
    <property type="match status" value="1"/>
</dbReference>
<dbReference type="PANTHER" id="PTHR39327">
    <property type="match status" value="1"/>
</dbReference>
<accession>A0ABU6KAM5</accession>
<dbReference type="InterPro" id="IPR038765">
    <property type="entry name" value="Papain-like_cys_pep_sf"/>
</dbReference>
<dbReference type="Proteomes" id="UP001331561">
    <property type="component" value="Unassembled WGS sequence"/>
</dbReference>
<keyword evidence="2" id="KW-1185">Reference proteome</keyword>
<protein>
    <submittedName>
        <fullName evidence="1">Transglutaminase-like cysteine peptidase</fullName>
    </submittedName>
</protein>